<comment type="caution">
    <text evidence="4">The sequence shown here is derived from an EMBL/GenBank/DDBJ whole genome shotgun (WGS) entry which is preliminary data.</text>
</comment>
<keyword evidence="5" id="KW-1185">Reference proteome</keyword>
<dbReference type="InterPro" id="IPR036942">
    <property type="entry name" value="Beta-barrel_TonB_sf"/>
</dbReference>
<evidence type="ECO:0000256" key="2">
    <source>
        <dbReference type="ARBA" id="ARBA00023136"/>
    </source>
</evidence>
<gene>
    <name evidence="4" type="ORF">DRW07_03095</name>
</gene>
<evidence type="ECO:0000313" key="5">
    <source>
        <dbReference type="Proteomes" id="UP000275281"/>
    </source>
</evidence>
<dbReference type="Gene3D" id="2.40.170.20">
    <property type="entry name" value="TonB-dependent receptor, beta-barrel domain"/>
    <property type="match status" value="1"/>
</dbReference>
<name>A0A3N5Y4F5_9ALTE</name>
<dbReference type="AlphaFoldDB" id="A0A3N5Y4F5"/>
<sequence>MTSRKNIGTRGLTWRWSLYIGLLLTGLLFGMKAMAQQVGEIVGKVTGANGAPLAGVTVEAKGDVLPKARVATSRENGSFRLQLLPPGNYEVTFTSTNGVSQTFATSVLLDQRTPLNVQLGASDVEKVVVYGEALTTATNAALGNSLNAEALNLLPTAVEYSSLIRLMPGVQVTSDSVRGPSAGASGQDNGYKFDGANLSVPLFGILASSPSTHDVAHVSVERGGARAVGFNRNAGVTLNTESKSGTDEFKGDVTYRLQKGSWQADDEDGLSTEDDIAFITAGFGGPIIPEQLYFYGSYYTRDDSKESGTNARGPLPDITNEREEYFGKFTWTPTEDILVNASYRTSEVTTTNQGIGTNNPVSTALNGVDEFEVFVFDGSWLINDDTTFNISYADTKQSAGSFPINNLGFSGQSGDSLNVADLPSQGYFVVPSLEIRTPADAAEQALIDAYNAGAQPLIDAYGINGEALGGVGANSTINDNAYLGETLEISLEHIIETDNFTHELYFGYQEEEGSEELFRISNGWGTIAYWGGIDQEDGNIVAPTGDPTPIGTVYRATVQTRGFSAGGLTGPLVSASKSKTFAFNDTIYWDDWIFDAGFLISQDEILGQGLRPANTSSGYEEARGETYVMKKVDFKDTIQPRFTATWNYSDTASAFASFARYNPAVSSLARAASWDRNTGGSTTWVYFDGNGNFLDSQTNVSSTGKLFVDGIKPRTMQELMLGHQMEWNDNWTIRNHVRYRRTWNFWEDTPNNSRIVYDAESYQGRVASFADTYPDLVAAANAGDFDSPDPKELYMPVNNLIGEGSYIIAQLAGAFNKYLEASAEIDYKSENFFSTTSIVWSHYYGNFDQDGTTRFNNDAGTFIGSSNIADSWYGQLWGSFTEGNMRADRRWQVKSFGAYQLPWNASLGYLAYWQAGHTWAHQWASTFYLEPRGSRTTPSHWQLDINYTQNFALTDDLDLKLRVDVFNLFDKQTGYNPQPRYNSSELGVYRSHENPRRIQATVSLAF</sequence>
<reference evidence="4 5" key="1">
    <citation type="submission" date="2018-11" db="EMBL/GenBank/DDBJ databases">
        <authorList>
            <person name="Ye M.-Q."/>
            <person name="Du Z.-J."/>
        </authorList>
    </citation>
    <scope>NUCLEOTIDE SEQUENCE [LARGE SCALE GENOMIC DNA]</scope>
    <source>
        <strain evidence="4 5">U0105</strain>
    </source>
</reference>
<keyword evidence="2" id="KW-0472">Membrane</keyword>
<keyword evidence="4" id="KW-0121">Carboxypeptidase</keyword>
<keyword evidence="4" id="KW-0645">Protease</keyword>
<evidence type="ECO:0000256" key="3">
    <source>
        <dbReference type="ARBA" id="ARBA00023237"/>
    </source>
</evidence>
<dbReference type="SUPFAM" id="SSF56935">
    <property type="entry name" value="Porins"/>
    <property type="match status" value="1"/>
</dbReference>
<proteinExistence type="predicted"/>
<dbReference type="InterPro" id="IPR013784">
    <property type="entry name" value="Carb-bd-like_fold"/>
</dbReference>
<protein>
    <submittedName>
        <fullName evidence="4">Carboxypeptidase regulatory-like domain-containing protein</fullName>
    </submittedName>
</protein>
<dbReference type="Gene3D" id="2.60.40.1120">
    <property type="entry name" value="Carboxypeptidase-like, regulatory domain"/>
    <property type="match status" value="1"/>
</dbReference>
<keyword evidence="4" id="KW-0378">Hydrolase</keyword>
<evidence type="ECO:0000313" key="4">
    <source>
        <dbReference type="EMBL" id="RPJ68410.1"/>
    </source>
</evidence>
<dbReference type="SUPFAM" id="SSF49452">
    <property type="entry name" value="Starch-binding domain-like"/>
    <property type="match status" value="1"/>
</dbReference>
<dbReference type="PROSITE" id="PS01156">
    <property type="entry name" value="TONB_DEPENDENT_REC_2"/>
    <property type="match status" value="1"/>
</dbReference>
<organism evidence="4 5">
    <name type="scientific">Alteromonas sediminis</name>
    <dbReference type="NCBI Taxonomy" id="2259342"/>
    <lineage>
        <taxon>Bacteria</taxon>
        <taxon>Pseudomonadati</taxon>
        <taxon>Pseudomonadota</taxon>
        <taxon>Gammaproteobacteria</taxon>
        <taxon>Alteromonadales</taxon>
        <taxon>Alteromonadaceae</taxon>
        <taxon>Alteromonas/Salinimonas group</taxon>
        <taxon>Alteromonas</taxon>
    </lineage>
</organism>
<dbReference type="GO" id="GO:0030246">
    <property type="term" value="F:carbohydrate binding"/>
    <property type="evidence" value="ECO:0007669"/>
    <property type="project" value="InterPro"/>
</dbReference>
<dbReference type="EMBL" id="RPOK01000001">
    <property type="protein sequence ID" value="RPJ68410.1"/>
    <property type="molecule type" value="Genomic_DNA"/>
</dbReference>
<accession>A0A3N5Y4F5</accession>
<evidence type="ECO:0000256" key="1">
    <source>
        <dbReference type="ARBA" id="ARBA00004442"/>
    </source>
</evidence>
<keyword evidence="3" id="KW-0998">Cell outer membrane</keyword>
<dbReference type="OrthoDB" id="9768147at2"/>
<dbReference type="Proteomes" id="UP000275281">
    <property type="component" value="Unassembled WGS sequence"/>
</dbReference>
<dbReference type="InterPro" id="IPR010917">
    <property type="entry name" value="TonB_rcpt_CS"/>
</dbReference>
<dbReference type="GO" id="GO:0004180">
    <property type="term" value="F:carboxypeptidase activity"/>
    <property type="evidence" value="ECO:0007669"/>
    <property type="project" value="UniProtKB-KW"/>
</dbReference>
<dbReference type="GO" id="GO:0009279">
    <property type="term" value="C:cell outer membrane"/>
    <property type="evidence" value="ECO:0007669"/>
    <property type="project" value="UniProtKB-SubCell"/>
</dbReference>
<dbReference type="Pfam" id="PF13620">
    <property type="entry name" value="CarboxypepD_reg"/>
    <property type="match status" value="1"/>
</dbReference>
<comment type="subcellular location">
    <subcellularLocation>
        <location evidence="1">Cell outer membrane</location>
    </subcellularLocation>
</comment>